<dbReference type="RefSeq" id="WP_184431025.1">
    <property type="nucleotide sequence ID" value="NZ_JACIGI010000002.1"/>
</dbReference>
<evidence type="ECO:0000256" key="3">
    <source>
        <dbReference type="ARBA" id="ARBA00023163"/>
    </source>
</evidence>
<dbReference type="AlphaFoldDB" id="A0A7W6RWH7"/>
<dbReference type="PROSITE" id="PS01124">
    <property type="entry name" value="HTH_ARAC_FAMILY_2"/>
    <property type="match status" value="1"/>
</dbReference>
<dbReference type="Pfam" id="PF12833">
    <property type="entry name" value="HTH_18"/>
    <property type="match status" value="1"/>
</dbReference>
<evidence type="ECO:0000313" key="6">
    <source>
        <dbReference type="Proteomes" id="UP000555728"/>
    </source>
</evidence>
<dbReference type="Pfam" id="PF14525">
    <property type="entry name" value="AraC_binding_2"/>
    <property type="match status" value="1"/>
</dbReference>
<evidence type="ECO:0000256" key="2">
    <source>
        <dbReference type="ARBA" id="ARBA00023125"/>
    </source>
</evidence>
<feature type="domain" description="HTH araC/xylS-type" evidence="4">
    <location>
        <begin position="232"/>
        <end position="332"/>
    </location>
</feature>
<keyword evidence="6" id="KW-1185">Reference proteome</keyword>
<proteinExistence type="predicted"/>
<reference evidence="5 6" key="1">
    <citation type="submission" date="2020-08" db="EMBL/GenBank/DDBJ databases">
        <title>Genome sequencing of Purple Non-Sulfur Bacteria from various extreme environments.</title>
        <authorList>
            <person name="Mayer M."/>
        </authorList>
    </citation>
    <scope>NUCLEOTIDE SEQUENCE [LARGE SCALE GENOMIC DNA]</scope>
    <source>
        <strain evidence="5 6">JA135</strain>
    </source>
</reference>
<sequence>MTDSALASRPDGAPEPGAAVPAFRFSTAEAPRSERVAAWRQAIGPLFDMDICDLTENRAFAATFTAYHFGGFLLCHSRVDGGRYTRSETRIQSDDLDHLLIHLVLGGAVVAVRPGAAIGLRAMDIGILDLAAPAALQIRCDEAISLILPRVAVPAAERQPGSLHGRVLDRRTATGAILARQMVALTIEAPRLRLPEAVPLGVAAAGVVATCLGLATAGVALPPVSVRRDLGRQVRAYIEDHLEAPELTPATIMRDLNLSRSQLYRQFEPWGGVRAYIRRRRLWRCLMALSHPVSADRRIGDIAYEHGFTDLEHFSRLFRQAFGLSPRAARAAARRGDASALAALAPGPEDGGTLARWIRTLAVG</sequence>
<dbReference type="InterPro" id="IPR035418">
    <property type="entry name" value="AraC-bd_2"/>
</dbReference>
<dbReference type="Proteomes" id="UP000555728">
    <property type="component" value="Unassembled WGS sequence"/>
</dbReference>
<dbReference type="PANTHER" id="PTHR46796:SF6">
    <property type="entry name" value="ARAC SUBFAMILY"/>
    <property type="match status" value="1"/>
</dbReference>
<evidence type="ECO:0000256" key="1">
    <source>
        <dbReference type="ARBA" id="ARBA00023015"/>
    </source>
</evidence>
<evidence type="ECO:0000259" key="4">
    <source>
        <dbReference type="PROSITE" id="PS01124"/>
    </source>
</evidence>
<dbReference type="PRINTS" id="PR00032">
    <property type="entry name" value="HTHARAC"/>
</dbReference>
<gene>
    <name evidence="5" type="ORF">GGD88_000246</name>
</gene>
<dbReference type="InterPro" id="IPR009057">
    <property type="entry name" value="Homeodomain-like_sf"/>
</dbReference>
<dbReference type="PANTHER" id="PTHR46796">
    <property type="entry name" value="HTH-TYPE TRANSCRIPTIONAL ACTIVATOR RHAS-RELATED"/>
    <property type="match status" value="1"/>
</dbReference>
<dbReference type="EMBL" id="JACIGI010000002">
    <property type="protein sequence ID" value="MBB4284539.1"/>
    <property type="molecule type" value="Genomic_DNA"/>
</dbReference>
<dbReference type="SUPFAM" id="SSF46689">
    <property type="entry name" value="Homeodomain-like"/>
    <property type="match status" value="1"/>
</dbReference>
<keyword evidence="2 5" id="KW-0238">DNA-binding</keyword>
<protein>
    <submittedName>
        <fullName evidence="5">AraC-like DNA-binding protein</fullName>
    </submittedName>
</protein>
<dbReference type="Gene3D" id="1.10.10.60">
    <property type="entry name" value="Homeodomain-like"/>
    <property type="match status" value="1"/>
</dbReference>
<keyword evidence="1" id="KW-0805">Transcription regulation</keyword>
<comment type="caution">
    <text evidence="5">The sequence shown here is derived from an EMBL/GenBank/DDBJ whole genome shotgun (WGS) entry which is preliminary data.</text>
</comment>
<dbReference type="GO" id="GO:0003700">
    <property type="term" value="F:DNA-binding transcription factor activity"/>
    <property type="evidence" value="ECO:0007669"/>
    <property type="project" value="InterPro"/>
</dbReference>
<organism evidence="5 6">
    <name type="scientific">Roseospira goensis</name>
    <dbReference type="NCBI Taxonomy" id="391922"/>
    <lineage>
        <taxon>Bacteria</taxon>
        <taxon>Pseudomonadati</taxon>
        <taxon>Pseudomonadota</taxon>
        <taxon>Alphaproteobacteria</taxon>
        <taxon>Rhodospirillales</taxon>
        <taxon>Rhodospirillaceae</taxon>
        <taxon>Roseospira</taxon>
    </lineage>
</organism>
<dbReference type="GO" id="GO:0043565">
    <property type="term" value="F:sequence-specific DNA binding"/>
    <property type="evidence" value="ECO:0007669"/>
    <property type="project" value="InterPro"/>
</dbReference>
<dbReference type="InterPro" id="IPR018060">
    <property type="entry name" value="HTH_AraC"/>
</dbReference>
<keyword evidence="3" id="KW-0804">Transcription</keyword>
<name>A0A7W6RWH7_9PROT</name>
<dbReference type="SMART" id="SM00342">
    <property type="entry name" value="HTH_ARAC"/>
    <property type="match status" value="1"/>
</dbReference>
<dbReference type="InterPro" id="IPR020449">
    <property type="entry name" value="Tscrpt_reg_AraC-type_HTH"/>
</dbReference>
<dbReference type="InterPro" id="IPR050204">
    <property type="entry name" value="AraC_XylS_family_regulators"/>
</dbReference>
<evidence type="ECO:0000313" key="5">
    <source>
        <dbReference type="EMBL" id="MBB4284539.1"/>
    </source>
</evidence>
<accession>A0A7W6RWH7</accession>